<keyword evidence="2" id="KW-1185">Reference proteome</keyword>
<dbReference type="Proteomes" id="UP000265618">
    <property type="component" value="Unassembled WGS sequence"/>
</dbReference>
<reference evidence="1 2" key="1">
    <citation type="journal article" date="2018" name="PLoS ONE">
        <title>The draft genome of Kipferlia bialata reveals reductive genome evolution in fornicate parasites.</title>
        <authorList>
            <person name="Tanifuji G."/>
            <person name="Takabayashi S."/>
            <person name="Kume K."/>
            <person name="Takagi M."/>
            <person name="Nakayama T."/>
            <person name="Kamikawa R."/>
            <person name="Inagaki Y."/>
            <person name="Hashimoto T."/>
        </authorList>
    </citation>
    <scope>NUCLEOTIDE SEQUENCE [LARGE SCALE GENOMIC DNA]</scope>
    <source>
        <strain evidence="1">NY0173</strain>
    </source>
</reference>
<comment type="caution">
    <text evidence="1">The sequence shown here is derived from an EMBL/GenBank/DDBJ whole genome shotgun (WGS) entry which is preliminary data.</text>
</comment>
<dbReference type="AlphaFoldDB" id="A0A9K3DCF2"/>
<organism evidence="1 2">
    <name type="scientific">Kipferlia bialata</name>
    <dbReference type="NCBI Taxonomy" id="797122"/>
    <lineage>
        <taxon>Eukaryota</taxon>
        <taxon>Metamonada</taxon>
        <taxon>Carpediemonas-like organisms</taxon>
        <taxon>Kipferlia</taxon>
    </lineage>
</organism>
<name>A0A9K3DCF2_9EUKA</name>
<gene>
    <name evidence="1" type="ORF">KIPB_015078</name>
</gene>
<dbReference type="EMBL" id="BDIP01008190">
    <property type="protein sequence ID" value="GIQ91705.1"/>
    <property type="molecule type" value="Genomic_DNA"/>
</dbReference>
<proteinExistence type="predicted"/>
<feature type="non-terminal residue" evidence="1">
    <location>
        <position position="1"/>
    </location>
</feature>
<feature type="non-terminal residue" evidence="1">
    <location>
        <position position="81"/>
    </location>
</feature>
<evidence type="ECO:0000313" key="2">
    <source>
        <dbReference type="Proteomes" id="UP000265618"/>
    </source>
</evidence>
<accession>A0A9K3DCF2</accession>
<sequence>VSYHPGDIIRGCVWMRTVGPIPYDRICLRIVGQQVSSIRTAEAAHVGHNVQMAHVDVLSKDEFYNVKVRLSKLPNKEEAQL</sequence>
<protein>
    <submittedName>
        <fullName evidence="1">Uncharacterized protein</fullName>
    </submittedName>
</protein>
<evidence type="ECO:0000313" key="1">
    <source>
        <dbReference type="EMBL" id="GIQ91705.1"/>
    </source>
</evidence>